<feature type="region of interest" description="Disordered" evidence="1">
    <location>
        <begin position="421"/>
        <end position="678"/>
    </location>
</feature>
<feature type="region of interest" description="Disordered" evidence="1">
    <location>
        <begin position="376"/>
        <end position="404"/>
    </location>
</feature>
<dbReference type="Proteomes" id="UP000197468">
    <property type="component" value="Unassembled WGS sequence"/>
</dbReference>
<feature type="compositionally biased region" description="Pro residues" evidence="1">
    <location>
        <begin position="635"/>
        <end position="653"/>
    </location>
</feature>
<comment type="caution">
    <text evidence="2">The sequence shown here is derived from an EMBL/GenBank/DDBJ whole genome shotgun (WGS) entry which is preliminary data.</text>
</comment>
<protein>
    <recommendedName>
        <fullName evidence="4">FecR protein domain-containing protein</fullName>
    </recommendedName>
</protein>
<feature type="compositionally biased region" description="Basic and acidic residues" evidence="1">
    <location>
        <begin position="509"/>
        <end position="559"/>
    </location>
</feature>
<evidence type="ECO:0000313" key="3">
    <source>
        <dbReference type="Proteomes" id="UP000197468"/>
    </source>
</evidence>
<evidence type="ECO:0000256" key="1">
    <source>
        <dbReference type="SAM" id="MobiDB-lite"/>
    </source>
</evidence>
<dbReference type="Pfam" id="PF20245">
    <property type="entry name" value="DUF6600"/>
    <property type="match status" value="1"/>
</dbReference>
<dbReference type="OrthoDB" id="5485224at2"/>
<feature type="compositionally biased region" description="Basic and acidic residues" evidence="1">
    <location>
        <begin position="567"/>
        <end position="633"/>
    </location>
</feature>
<reference evidence="2 3" key="1">
    <citation type="journal article" date="2008" name="Int. J. Syst. Evol. Microbiol.">
        <title>Description of Roseateles aquatilis sp. nov. and Roseateles terrae sp. nov., in the class Betaproteobacteria, and emended description of the genus Roseateles.</title>
        <authorList>
            <person name="Gomila M."/>
            <person name="Bowien B."/>
            <person name="Falsen E."/>
            <person name="Moore E.R."/>
            <person name="Lalucat J."/>
        </authorList>
    </citation>
    <scope>NUCLEOTIDE SEQUENCE [LARGE SCALE GENOMIC DNA]</scope>
    <source>
        <strain evidence="2 3">CCUG 48205</strain>
    </source>
</reference>
<feature type="compositionally biased region" description="Basic and acidic residues" evidence="1">
    <location>
        <begin position="438"/>
        <end position="461"/>
    </location>
</feature>
<feature type="compositionally biased region" description="Low complexity" evidence="1">
    <location>
        <begin position="478"/>
        <end position="496"/>
    </location>
</feature>
<evidence type="ECO:0008006" key="4">
    <source>
        <dbReference type="Google" id="ProtNLM"/>
    </source>
</evidence>
<dbReference type="InterPro" id="IPR046535">
    <property type="entry name" value="DUF6600"/>
</dbReference>
<gene>
    <name evidence="2" type="ORF">CDN99_02755</name>
</gene>
<name>A0A246JLF2_9BURK</name>
<keyword evidence="3" id="KW-1185">Reference proteome</keyword>
<proteinExistence type="predicted"/>
<dbReference type="AlphaFoldDB" id="A0A246JLF2"/>
<dbReference type="RefSeq" id="WP_088382560.1">
    <property type="nucleotide sequence ID" value="NZ_NIOF01000001.1"/>
</dbReference>
<accession>A0A246JLF2</accession>
<sequence>MTDALNHSLPRPLPRLPSLRWWIAALVALAALMVHGLALADPPTRAGRIAELSGAVWLYDADAREWTEVRRNQTVGEGDRLRADDGGGATITIGSATLWMDQRSEIEFNALADNRISVQIVKGAVGLRLRNQESADEWSLRTLEGRFGFEREGLYRVTQLGRGSEAQSWQGKLRFDSRATDAQPVWLATNEQAEFWWDNGPRTERQPLERDGFARLMLEDARDTVSPPPTAAAYVSPEMTGAEDLGQYGVWEQSPDYGAVWVPAVVVADWAPYRYGRWAWSGRWGWTWVDDMPWGFAPFHYGRWAYWRDRWCWVPGPYVRRPAYSPAMVGWVGGAGVSVGIVVGGRRPPPPRYGGWVPLAPREAWQPPGRYSQAYWRRVNPDPNPATVVRPGGPPPSYRNEREHGPLYTQRPVTAPLPAAALQPQRSWPPRPGGQVDGRPDGRPFVDRNHDGRPDRPDEGGTRPTRGVIRPEPNTATVVPQGNGNNGNAVPNVPANHTVTPQRGPDAQRPQDRREGDREAWRNRPGPDGRGEGDRNRGDRGDRGNEGMRADPVRRDEPVRLPPPRVEPLRNEQPRVEQPRVEQPRIEQPRVEQPRVERPRFEPQPRVEQPRFEPRVEQPRVEQPRVEQPRVEAPRPMPQPPRVEAPRPPPQAPQAPRVEPPKGPPPGSRENGFKQQER</sequence>
<organism evidence="2 3">
    <name type="scientific">Roseateles aquatilis</name>
    <dbReference type="NCBI Taxonomy" id="431061"/>
    <lineage>
        <taxon>Bacteria</taxon>
        <taxon>Pseudomonadati</taxon>
        <taxon>Pseudomonadota</taxon>
        <taxon>Betaproteobacteria</taxon>
        <taxon>Burkholderiales</taxon>
        <taxon>Sphaerotilaceae</taxon>
        <taxon>Roseateles</taxon>
    </lineage>
</organism>
<dbReference type="EMBL" id="NIOF01000001">
    <property type="protein sequence ID" value="OWQ93415.1"/>
    <property type="molecule type" value="Genomic_DNA"/>
</dbReference>
<evidence type="ECO:0000313" key="2">
    <source>
        <dbReference type="EMBL" id="OWQ93415.1"/>
    </source>
</evidence>